<proteinExistence type="predicted"/>
<organism evidence="1 2">
    <name type="scientific">Gossypium anomalum</name>
    <dbReference type="NCBI Taxonomy" id="47600"/>
    <lineage>
        <taxon>Eukaryota</taxon>
        <taxon>Viridiplantae</taxon>
        <taxon>Streptophyta</taxon>
        <taxon>Embryophyta</taxon>
        <taxon>Tracheophyta</taxon>
        <taxon>Spermatophyta</taxon>
        <taxon>Magnoliopsida</taxon>
        <taxon>eudicotyledons</taxon>
        <taxon>Gunneridae</taxon>
        <taxon>Pentapetalae</taxon>
        <taxon>rosids</taxon>
        <taxon>malvids</taxon>
        <taxon>Malvales</taxon>
        <taxon>Malvaceae</taxon>
        <taxon>Malvoideae</taxon>
        <taxon>Gossypium</taxon>
    </lineage>
</organism>
<accession>A0A8J5ZKF7</accession>
<dbReference type="AlphaFoldDB" id="A0A8J5ZKF7"/>
<protein>
    <submittedName>
        <fullName evidence="1">Uncharacterized protein</fullName>
    </submittedName>
</protein>
<reference evidence="1 2" key="1">
    <citation type="journal article" date="2021" name="bioRxiv">
        <title>The Gossypium anomalum genome as a resource for cotton improvement and evolutionary analysis of hybrid incompatibility.</title>
        <authorList>
            <person name="Grover C.E."/>
            <person name="Yuan D."/>
            <person name="Arick M.A."/>
            <person name="Miller E.R."/>
            <person name="Hu G."/>
            <person name="Peterson D.G."/>
            <person name="Wendel J.F."/>
            <person name="Udall J.A."/>
        </authorList>
    </citation>
    <scope>NUCLEOTIDE SEQUENCE [LARGE SCALE GENOMIC DNA]</scope>
    <source>
        <strain evidence="1">JFW-Udall</strain>
        <tissue evidence="1">Leaf</tissue>
    </source>
</reference>
<gene>
    <name evidence="1" type="ORF">CXB51_002636</name>
</gene>
<dbReference type="Proteomes" id="UP000701853">
    <property type="component" value="Chromosome 2"/>
</dbReference>
<comment type="caution">
    <text evidence="1">The sequence shown here is derived from an EMBL/GenBank/DDBJ whole genome shotgun (WGS) entry which is preliminary data.</text>
</comment>
<keyword evidence="2" id="KW-1185">Reference proteome</keyword>
<evidence type="ECO:0000313" key="1">
    <source>
        <dbReference type="EMBL" id="KAG8500652.1"/>
    </source>
</evidence>
<sequence>MRGSFPGNRVNARILGSQNDARERRELRALASVGHTPVTRPRATLRTTVHGIPMISALTVIPRPEGRPEIAVLDGHERDGCIDGASVCIDGLDLGSCTDAPRSFQKLLRREGKELGLKTRADNFGFFGPLLFGSSLGLGFGCVWAKERNPLKEGWGKDFGALLSLRLRLARVHDPPSTPSRTEVPARRLVINGH</sequence>
<dbReference type="EMBL" id="JAHUZN010000002">
    <property type="protein sequence ID" value="KAG8500652.1"/>
    <property type="molecule type" value="Genomic_DNA"/>
</dbReference>
<name>A0A8J5ZKF7_9ROSI</name>
<evidence type="ECO:0000313" key="2">
    <source>
        <dbReference type="Proteomes" id="UP000701853"/>
    </source>
</evidence>